<evidence type="ECO:0000256" key="1">
    <source>
        <dbReference type="SAM" id="Phobius"/>
    </source>
</evidence>
<dbReference type="OrthoDB" id="745212at2"/>
<feature type="transmembrane region" description="Helical" evidence="1">
    <location>
        <begin position="37"/>
        <end position="56"/>
    </location>
</feature>
<dbReference type="InterPro" id="IPR050445">
    <property type="entry name" value="Bact_polysacc_biosynth/exp"/>
</dbReference>
<dbReference type="PANTHER" id="PTHR32309">
    <property type="entry name" value="TYROSINE-PROTEIN KINASE"/>
    <property type="match status" value="1"/>
</dbReference>
<proteinExistence type="predicted"/>
<keyword evidence="3" id="KW-1185">Reference proteome</keyword>
<dbReference type="AlphaFoldDB" id="A0A1I0NPV7"/>
<dbReference type="Proteomes" id="UP000199310">
    <property type="component" value="Unassembled WGS sequence"/>
</dbReference>
<feature type="transmembrane region" description="Helical" evidence="1">
    <location>
        <begin position="332"/>
        <end position="353"/>
    </location>
</feature>
<dbReference type="GO" id="GO:0005886">
    <property type="term" value="C:plasma membrane"/>
    <property type="evidence" value="ECO:0007669"/>
    <property type="project" value="TreeGrafter"/>
</dbReference>
<protein>
    <recommendedName>
        <fullName evidence="4">Chain length determinant protein</fullName>
    </recommendedName>
</protein>
<dbReference type="STRING" id="29529.SAMN04488122_0309"/>
<sequence length="358" mass="40255">MEENINSLKDVNDDISLKIILKNSVGFTKYLLSKWKVIFLLGFLGAGIGLGLAFIIKTKYKAELTFVLEESNSGSLGSYLGLASQLGFDFGSGNSSGIFQGDNIMEFLKSRLIIQKSLLSEINIEGKRMTQVEWYIEFNKLRDGWKKKAELQNIHFPLNLDRSKFTLQQDSILDVVFRKITDNNLKIERPDKKLNFILVKCLSKDEVFSKVFVERLVNEAVSFYIDTKTKRIKGNVDRLQLQADSIELLLNRKTRAAAVVQDLNFNAARQQANVATELASRDKLILQTMYTEVVKNLELSKITMAQETPVIQIVDKPILPLPQDKLGKLKGLILGGIIGGFLAIGALLTGKLYKFILS</sequence>
<reference evidence="3" key="1">
    <citation type="submission" date="2016-10" db="EMBL/GenBank/DDBJ databases">
        <authorList>
            <person name="Varghese N."/>
            <person name="Submissions S."/>
        </authorList>
    </citation>
    <scope>NUCLEOTIDE SEQUENCE [LARGE SCALE GENOMIC DNA]</scope>
    <source>
        <strain evidence="3">DSM 3695</strain>
    </source>
</reference>
<accession>A0A1I0NPV7</accession>
<dbReference type="GO" id="GO:0004713">
    <property type="term" value="F:protein tyrosine kinase activity"/>
    <property type="evidence" value="ECO:0007669"/>
    <property type="project" value="TreeGrafter"/>
</dbReference>
<gene>
    <name evidence="2" type="ORF">SAMN04488122_0309</name>
</gene>
<evidence type="ECO:0008006" key="4">
    <source>
        <dbReference type="Google" id="ProtNLM"/>
    </source>
</evidence>
<evidence type="ECO:0000313" key="3">
    <source>
        <dbReference type="Proteomes" id="UP000199310"/>
    </source>
</evidence>
<dbReference type="RefSeq" id="WP_089889631.1">
    <property type="nucleotide sequence ID" value="NZ_FOJG01000001.1"/>
</dbReference>
<organism evidence="2 3">
    <name type="scientific">Chitinophaga arvensicola</name>
    <dbReference type="NCBI Taxonomy" id="29529"/>
    <lineage>
        <taxon>Bacteria</taxon>
        <taxon>Pseudomonadati</taxon>
        <taxon>Bacteroidota</taxon>
        <taxon>Chitinophagia</taxon>
        <taxon>Chitinophagales</taxon>
        <taxon>Chitinophagaceae</taxon>
        <taxon>Chitinophaga</taxon>
    </lineage>
</organism>
<keyword evidence="1" id="KW-0472">Membrane</keyword>
<name>A0A1I0NPV7_9BACT</name>
<keyword evidence="1" id="KW-1133">Transmembrane helix</keyword>
<evidence type="ECO:0000313" key="2">
    <source>
        <dbReference type="EMBL" id="SEW03588.1"/>
    </source>
</evidence>
<dbReference type="PANTHER" id="PTHR32309:SF13">
    <property type="entry name" value="FERRIC ENTEROBACTIN TRANSPORT PROTEIN FEPE"/>
    <property type="match status" value="1"/>
</dbReference>
<keyword evidence="1" id="KW-0812">Transmembrane</keyword>
<dbReference type="EMBL" id="FOJG01000001">
    <property type="protein sequence ID" value="SEW03588.1"/>
    <property type="molecule type" value="Genomic_DNA"/>
</dbReference>